<keyword evidence="2 5" id="KW-0812">Transmembrane</keyword>
<accession>A0A0F5JXT9</accession>
<dbReference type="AlphaFoldDB" id="A0A0F5JXT9"/>
<dbReference type="Pfam" id="PF07264">
    <property type="entry name" value="EI24"/>
    <property type="match status" value="1"/>
</dbReference>
<evidence type="ECO:0000256" key="5">
    <source>
        <dbReference type="SAM" id="Phobius"/>
    </source>
</evidence>
<comment type="caution">
    <text evidence="6">The sequence shown here is derived from an EMBL/GenBank/DDBJ whole genome shotgun (WGS) entry which is preliminary data.</text>
</comment>
<dbReference type="RefSeq" id="WP_024901278.1">
    <property type="nucleotide sequence ID" value="NZ_CADFGU010000002.1"/>
</dbReference>
<dbReference type="EMBL" id="LAQU01000017">
    <property type="protein sequence ID" value="KKB62643.1"/>
    <property type="molecule type" value="Genomic_DNA"/>
</dbReference>
<comment type="subcellular location">
    <subcellularLocation>
        <location evidence="1">Membrane</location>
        <topology evidence="1">Multi-pass membrane protein</topology>
    </subcellularLocation>
</comment>
<protein>
    <submittedName>
        <fullName evidence="6">Membrane protein</fullName>
    </submittedName>
</protein>
<feature type="transmembrane region" description="Helical" evidence="5">
    <location>
        <begin position="234"/>
        <end position="259"/>
    </location>
</feature>
<dbReference type="Proteomes" id="UP000033618">
    <property type="component" value="Unassembled WGS sequence"/>
</dbReference>
<evidence type="ECO:0000313" key="7">
    <source>
        <dbReference type="Proteomes" id="UP000033618"/>
    </source>
</evidence>
<evidence type="ECO:0000256" key="3">
    <source>
        <dbReference type="ARBA" id="ARBA00022989"/>
    </source>
</evidence>
<dbReference type="PATRIC" id="fig|28092.6.peg.3839"/>
<organism evidence="6 7">
    <name type="scientific">Robbsia andropogonis</name>
    <dbReference type="NCBI Taxonomy" id="28092"/>
    <lineage>
        <taxon>Bacteria</taxon>
        <taxon>Pseudomonadati</taxon>
        <taxon>Pseudomonadota</taxon>
        <taxon>Betaproteobacteria</taxon>
        <taxon>Burkholderiales</taxon>
        <taxon>Burkholderiaceae</taxon>
        <taxon>Robbsia</taxon>
    </lineage>
</organism>
<keyword evidence="4 5" id="KW-0472">Membrane</keyword>
<evidence type="ECO:0000313" key="6">
    <source>
        <dbReference type="EMBL" id="KKB62643.1"/>
    </source>
</evidence>
<gene>
    <name evidence="6" type="ORF">WM40_16310</name>
</gene>
<dbReference type="STRING" id="28092.WM40_16310"/>
<evidence type="ECO:0000256" key="2">
    <source>
        <dbReference type="ARBA" id="ARBA00022692"/>
    </source>
</evidence>
<dbReference type="OrthoDB" id="8565703at2"/>
<feature type="transmembrane region" description="Helical" evidence="5">
    <location>
        <begin position="207"/>
        <end position="228"/>
    </location>
</feature>
<dbReference type="InterPro" id="IPR059112">
    <property type="entry name" value="CysZ/EI24"/>
</dbReference>
<feature type="transmembrane region" description="Helical" evidence="5">
    <location>
        <begin position="141"/>
        <end position="163"/>
    </location>
</feature>
<reference evidence="6 7" key="1">
    <citation type="submission" date="2015-03" db="EMBL/GenBank/DDBJ databases">
        <title>Draft Genome Sequence of Burkholderia andropogonis type strain ICMP2807, isolated from Sorghum bicolor.</title>
        <authorList>
            <person name="Lopes-Santos L."/>
            <person name="Castro D.B."/>
            <person name="Ottoboni L.M."/>
            <person name="Park D."/>
            <person name="Weirc B.S."/>
            <person name="Destefano S.A."/>
        </authorList>
    </citation>
    <scope>NUCLEOTIDE SEQUENCE [LARGE SCALE GENOMIC DNA]</scope>
    <source>
        <strain evidence="6 7">ICMP2807</strain>
    </source>
</reference>
<name>A0A0F5JXT9_9BURK</name>
<feature type="transmembrane region" description="Helical" evidence="5">
    <location>
        <begin position="29"/>
        <end position="50"/>
    </location>
</feature>
<sequence length="284" mass="31394">MRSNGEFRQNTEVIASLARAISGFFNPRVWWLTVAPFVMSAAIWGLLLYAGWERATGWVRAFLAQWPVLDGVERAIAFIGLGGLHLVFAPFLVVAVAIPLIVVTILLLIGVTSMPAVIAHLSRRRFAHLDALHGGSLLGSIGYGTWSTLIFVVLMIVTLPLWFVPPFMAIVPPALWGWLTYRMMSYDALALHASADERRSLLRRHRTPLLAIGIVCGLLGAVPALLFATSAITIVLFPVIALISVWLYVVIFVFSALWFGHYCLRALEALREETPPPVRQVRDA</sequence>
<evidence type="ECO:0000256" key="1">
    <source>
        <dbReference type="ARBA" id="ARBA00004141"/>
    </source>
</evidence>
<keyword evidence="3 5" id="KW-1133">Transmembrane helix</keyword>
<evidence type="ECO:0000256" key="4">
    <source>
        <dbReference type="ARBA" id="ARBA00023136"/>
    </source>
</evidence>
<keyword evidence="7" id="KW-1185">Reference proteome</keyword>
<feature type="transmembrane region" description="Helical" evidence="5">
    <location>
        <begin position="98"/>
        <end position="121"/>
    </location>
</feature>
<proteinExistence type="predicted"/>